<gene>
    <name evidence="1" type="ORF">ZOSMA_438G00090</name>
</gene>
<sequence length="68" mass="8211">MIQTRIQHPKQLVITINQEEAGIERQLFFPISLSFFLSYSKFCSFNFWKRTVLCQSNLLQQSIDRFFF</sequence>
<reference evidence="2" key="1">
    <citation type="journal article" date="2016" name="Nature">
        <title>The genome of the seagrass Zostera marina reveals angiosperm adaptation to the sea.</title>
        <authorList>
            <person name="Olsen J.L."/>
            <person name="Rouze P."/>
            <person name="Verhelst B."/>
            <person name="Lin Y.-C."/>
            <person name="Bayer T."/>
            <person name="Collen J."/>
            <person name="Dattolo E."/>
            <person name="De Paoli E."/>
            <person name="Dittami S."/>
            <person name="Maumus F."/>
            <person name="Michel G."/>
            <person name="Kersting A."/>
            <person name="Lauritano C."/>
            <person name="Lohaus R."/>
            <person name="Toepel M."/>
            <person name="Tonon T."/>
            <person name="Vanneste K."/>
            <person name="Amirebrahimi M."/>
            <person name="Brakel J."/>
            <person name="Bostroem C."/>
            <person name="Chovatia M."/>
            <person name="Grimwood J."/>
            <person name="Jenkins J.W."/>
            <person name="Jueterbock A."/>
            <person name="Mraz A."/>
            <person name="Stam W.T."/>
            <person name="Tice H."/>
            <person name="Bornberg-Bauer E."/>
            <person name="Green P.J."/>
            <person name="Pearson G.A."/>
            <person name="Procaccini G."/>
            <person name="Duarte C.M."/>
            <person name="Schmutz J."/>
            <person name="Reusch T.B.H."/>
            <person name="Van de Peer Y."/>
        </authorList>
    </citation>
    <scope>NUCLEOTIDE SEQUENCE [LARGE SCALE GENOMIC DNA]</scope>
    <source>
        <strain evidence="2">cv. Finnish</strain>
    </source>
</reference>
<organism evidence="1 2">
    <name type="scientific">Zostera marina</name>
    <name type="common">Eelgrass</name>
    <dbReference type="NCBI Taxonomy" id="29655"/>
    <lineage>
        <taxon>Eukaryota</taxon>
        <taxon>Viridiplantae</taxon>
        <taxon>Streptophyta</taxon>
        <taxon>Embryophyta</taxon>
        <taxon>Tracheophyta</taxon>
        <taxon>Spermatophyta</taxon>
        <taxon>Magnoliopsida</taxon>
        <taxon>Liliopsida</taxon>
        <taxon>Zosteraceae</taxon>
        <taxon>Zostera</taxon>
    </lineage>
</organism>
<name>A0A0K9P1R9_ZOSMR</name>
<keyword evidence="2" id="KW-1185">Reference proteome</keyword>
<proteinExistence type="predicted"/>
<dbReference type="AlphaFoldDB" id="A0A0K9P1R9"/>
<accession>A0A0K9P1R9</accession>
<evidence type="ECO:0000313" key="1">
    <source>
        <dbReference type="EMBL" id="KMZ62929.1"/>
    </source>
</evidence>
<evidence type="ECO:0000313" key="2">
    <source>
        <dbReference type="Proteomes" id="UP000036987"/>
    </source>
</evidence>
<protein>
    <submittedName>
        <fullName evidence="1">Uncharacterized protein</fullName>
    </submittedName>
</protein>
<comment type="caution">
    <text evidence="1">The sequence shown here is derived from an EMBL/GenBank/DDBJ whole genome shotgun (WGS) entry which is preliminary data.</text>
</comment>
<dbReference type="EMBL" id="LFYR01001300">
    <property type="protein sequence ID" value="KMZ62929.1"/>
    <property type="molecule type" value="Genomic_DNA"/>
</dbReference>
<dbReference type="Proteomes" id="UP000036987">
    <property type="component" value="Unassembled WGS sequence"/>
</dbReference>